<dbReference type="InterPro" id="IPR019587">
    <property type="entry name" value="Polyketide_cyclase/dehydratase"/>
</dbReference>
<dbReference type="InterPro" id="IPR023393">
    <property type="entry name" value="START-like_dom_sf"/>
</dbReference>
<gene>
    <name evidence="1" type="ORF">ACFSAG_10460</name>
</gene>
<reference evidence="2" key="1">
    <citation type="journal article" date="2019" name="Int. J. Syst. Evol. Microbiol.">
        <title>The Global Catalogue of Microorganisms (GCM) 10K type strain sequencing project: providing services to taxonomists for standard genome sequencing and annotation.</title>
        <authorList>
            <consortium name="The Broad Institute Genomics Platform"/>
            <consortium name="The Broad Institute Genome Sequencing Center for Infectious Disease"/>
            <person name="Wu L."/>
            <person name="Ma J."/>
        </authorList>
    </citation>
    <scope>NUCLEOTIDE SEQUENCE [LARGE SCALE GENOMIC DNA]</scope>
    <source>
        <strain evidence="2">CGMCC 1.12449</strain>
    </source>
</reference>
<protein>
    <submittedName>
        <fullName evidence="1">SRPBCC family protein</fullName>
    </submittedName>
</protein>
<dbReference type="EMBL" id="JBHUEL010000009">
    <property type="protein sequence ID" value="MFD1767263.1"/>
    <property type="molecule type" value="Genomic_DNA"/>
</dbReference>
<organism evidence="1 2">
    <name type="scientific">Sphingorhabdus buctiana</name>
    <dbReference type="NCBI Taxonomy" id="1508805"/>
    <lineage>
        <taxon>Bacteria</taxon>
        <taxon>Pseudomonadati</taxon>
        <taxon>Pseudomonadota</taxon>
        <taxon>Alphaproteobacteria</taxon>
        <taxon>Sphingomonadales</taxon>
        <taxon>Sphingomonadaceae</taxon>
        <taxon>Sphingorhabdus</taxon>
    </lineage>
</organism>
<name>A0ABW4MFK7_9SPHN</name>
<comment type="caution">
    <text evidence="1">The sequence shown here is derived from an EMBL/GenBank/DDBJ whole genome shotgun (WGS) entry which is preliminary data.</text>
</comment>
<dbReference type="RefSeq" id="WP_381514463.1">
    <property type="nucleotide sequence ID" value="NZ_JBHUEL010000009.1"/>
</dbReference>
<dbReference type="SUPFAM" id="SSF55961">
    <property type="entry name" value="Bet v1-like"/>
    <property type="match status" value="1"/>
</dbReference>
<dbReference type="Pfam" id="PF10604">
    <property type="entry name" value="Polyketide_cyc2"/>
    <property type="match status" value="1"/>
</dbReference>
<accession>A0ABW4MFK7</accession>
<dbReference type="Proteomes" id="UP001597215">
    <property type="component" value="Unassembled WGS sequence"/>
</dbReference>
<proteinExistence type="predicted"/>
<evidence type="ECO:0000313" key="2">
    <source>
        <dbReference type="Proteomes" id="UP001597215"/>
    </source>
</evidence>
<evidence type="ECO:0000313" key="1">
    <source>
        <dbReference type="EMBL" id="MFD1767263.1"/>
    </source>
</evidence>
<sequence length="151" mass="17197">MMKISTEVLISASLSKVWGALVDFPRYRSWHPLVEIEGPAKEGAEVDYFYRSSVEAPRGMSMKAKITTLQPTHKMSMEFGVKGVAMITERYDLVREGTQVRVIHSADIAGLLPFFAGYLFRRRLTEKFQLPLDWLARHLTPKQTPKLGQGR</sequence>
<keyword evidence="2" id="KW-1185">Reference proteome</keyword>
<dbReference type="Gene3D" id="3.30.530.20">
    <property type="match status" value="1"/>
</dbReference>